<dbReference type="Pfam" id="PF02423">
    <property type="entry name" value="OCD_Mu_crystall"/>
    <property type="match status" value="1"/>
</dbReference>
<dbReference type="InterPro" id="IPR003462">
    <property type="entry name" value="ODC_Mu_crystall"/>
</dbReference>
<comment type="caution">
    <text evidence="1">The sequence shown here is derived from an EMBL/GenBank/DDBJ whole genome shotgun (WGS) entry which is preliminary data.</text>
</comment>
<sequence>MAFDAPTPLIAPPPPGAQPPWISADEIFARVGFGAAARALQAAVRAGLDPAHDFSRSILPLDRGQLLLMPSRSAEYVGVKVATVAPGNLQLGRPRIQGVYLLMDAATLSPVALLDGIALTTLRTPAVSAAVADLIAPAEVEHLVVFGAGPQAEGHVEAMRAIRDVGRVTVVGRHPGRAEALAERVRAAGQPAQIGTPDAVRDAQLIVCATTARTPLFDGSLVPRDSCTVAVGSHEPDAREISSTLIGRGQVVVENRQVALREGGDVLIPLREGVIEAGSLVPMRDILTGTVAVDHTRPRVFTSSGMSWQDLVVAAAVFRQEGRG</sequence>
<dbReference type="PANTHER" id="PTHR13812">
    <property type="entry name" value="KETIMINE REDUCTASE MU-CRYSTALLIN"/>
    <property type="match status" value="1"/>
</dbReference>
<organism evidence="1 2">
    <name type="scientific">Cryobacterium sinapicolor</name>
    <dbReference type="NCBI Taxonomy" id="1259236"/>
    <lineage>
        <taxon>Bacteria</taxon>
        <taxon>Bacillati</taxon>
        <taxon>Actinomycetota</taxon>
        <taxon>Actinomycetes</taxon>
        <taxon>Micrococcales</taxon>
        <taxon>Microbacteriaceae</taxon>
        <taxon>Cryobacterium</taxon>
    </lineage>
</organism>
<dbReference type="Proteomes" id="UP000297853">
    <property type="component" value="Unassembled WGS sequence"/>
</dbReference>
<dbReference type="PANTHER" id="PTHR13812:SF19">
    <property type="entry name" value="KETIMINE REDUCTASE MU-CRYSTALLIN"/>
    <property type="match status" value="1"/>
</dbReference>
<dbReference type="Gene3D" id="3.30.1780.10">
    <property type="entry name" value="ornithine cyclodeaminase, domain 1"/>
    <property type="match status" value="1"/>
</dbReference>
<keyword evidence="2" id="KW-1185">Reference proteome</keyword>
<dbReference type="EMBL" id="SOGQ01000075">
    <property type="protein sequence ID" value="TFC95665.1"/>
    <property type="molecule type" value="Genomic_DNA"/>
</dbReference>
<dbReference type="SUPFAM" id="SSF51735">
    <property type="entry name" value="NAD(P)-binding Rossmann-fold domains"/>
    <property type="match status" value="1"/>
</dbReference>
<dbReference type="InterPro" id="IPR023401">
    <property type="entry name" value="ODC_N"/>
</dbReference>
<evidence type="ECO:0000313" key="2">
    <source>
        <dbReference type="Proteomes" id="UP000297853"/>
    </source>
</evidence>
<dbReference type="PIRSF" id="PIRSF001439">
    <property type="entry name" value="CryM"/>
    <property type="match status" value="1"/>
</dbReference>
<evidence type="ECO:0000313" key="1">
    <source>
        <dbReference type="EMBL" id="TFC95665.1"/>
    </source>
</evidence>
<dbReference type="RefSeq" id="WP_134432076.1">
    <property type="nucleotide sequence ID" value="NZ_SOGQ01000075.1"/>
</dbReference>
<name>A0ABY2IYV2_9MICO</name>
<reference evidence="1 2" key="1">
    <citation type="submission" date="2019-03" db="EMBL/GenBank/DDBJ databases">
        <title>Genomics of glacier-inhabiting Cryobacterium strains.</title>
        <authorList>
            <person name="Liu Q."/>
            <person name="Xin Y.-H."/>
        </authorList>
    </citation>
    <scope>NUCLEOTIDE SEQUENCE [LARGE SCALE GENOMIC DNA]</scope>
    <source>
        <strain evidence="1 2">TMT1-23-1</strain>
    </source>
</reference>
<accession>A0ABY2IYV2</accession>
<dbReference type="InterPro" id="IPR036291">
    <property type="entry name" value="NAD(P)-bd_dom_sf"/>
</dbReference>
<gene>
    <name evidence="1" type="ORF">E3T28_13160</name>
</gene>
<proteinExistence type="predicted"/>
<protein>
    <submittedName>
        <fullName evidence="1">Ornithine cyclodeaminase family protein</fullName>
    </submittedName>
</protein>
<dbReference type="Gene3D" id="3.40.50.720">
    <property type="entry name" value="NAD(P)-binding Rossmann-like Domain"/>
    <property type="match status" value="1"/>
</dbReference>